<dbReference type="RefSeq" id="WP_387702327.1">
    <property type="nucleotide sequence ID" value="NZ_JBIAMX010000017.1"/>
</dbReference>
<dbReference type="Pfam" id="PF10604">
    <property type="entry name" value="Polyketide_cyc2"/>
    <property type="match status" value="1"/>
</dbReference>
<dbReference type="Proteomes" id="UP001601444">
    <property type="component" value="Unassembled WGS sequence"/>
</dbReference>
<dbReference type="Gene3D" id="3.30.530.20">
    <property type="match status" value="1"/>
</dbReference>
<dbReference type="EMBL" id="JBIAMX010000017">
    <property type="protein sequence ID" value="MFF0545882.1"/>
    <property type="molecule type" value="Genomic_DNA"/>
</dbReference>
<accession>A0ABW6PUB1</accession>
<evidence type="ECO:0000313" key="1">
    <source>
        <dbReference type="EMBL" id="MFF0545882.1"/>
    </source>
</evidence>
<comment type="caution">
    <text evidence="1">The sequence shown here is derived from an EMBL/GenBank/DDBJ whole genome shotgun (WGS) entry which is preliminary data.</text>
</comment>
<reference evidence="1 2" key="1">
    <citation type="submission" date="2024-10" db="EMBL/GenBank/DDBJ databases">
        <title>The Natural Products Discovery Center: Release of the First 8490 Sequenced Strains for Exploring Actinobacteria Biosynthetic Diversity.</title>
        <authorList>
            <person name="Kalkreuter E."/>
            <person name="Kautsar S.A."/>
            <person name="Yang D."/>
            <person name="Bader C.D."/>
            <person name="Teijaro C.N."/>
            <person name="Fluegel L."/>
            <person name="Davis C.M."/>
            <person name="Simpson J.R."/>
            <person name="Lauterbach L."/>
            <person name="Steele A.D."/>
            <person name="Gui C."/>
            <person name="Meng S."/>
            <person name="Li G."/>
            <person name="Viehrig K."/>
            <person name="Ye F."/>
            <person name="Su P."/>
            <person name="Kiefer A.F."/>
            <person name="Nichols A."/>
            <person name="Cepeda A.J."/>
            <person name="Yan W."/>
            <person name="Fan B."/>
            <person name="Jiang Y."/>
            <person name="Adhikari A."/>
            <person name="Zheng C.-J."/>
            <person name="Schuster L."/>
            <person name="Cowan T.M."/>
            <person name="Smanski M.J."/>
            <person name="Chevrette M.G."/>
            <person name="De Carvalho L.P.S."/>
            <person name="Shen B."/>
        </authorList>
    </citation>
    <scope>NUCLEOTIDE SEQUENCE [LARGE SCALE GENOMIC DNA]</scope>
    <source>
        <strain evidence="1 2">NPDC004045</strain>
    </source>
</reference>
<dbReference type="InterPro" id="IPR019587">
    <property type="entry name" value="Polyketide_cyclase/dehydratase"/>
</dbReference>
<organism evidence="1 2">
    <name type="scientific">Nocardia thailandica</name>
    <dbReference type="NCBI Taxonomy" id="257275"/>
    <lineage>
        <taxon>Bacteria</taxon>
        <taxon>Bacillati</taxon>
        <taxon>Actinomycetota</taxon>
        <taxon>Actinomycetes</taxon>
        <taxon>Mycobacteriales</taxon>
        <taxon>Nocardiaceae</taxon>
        <taxon>Nocardia</taxon>
    </lineage>
</organism>
<keyword evidence="2" id="KW-1185">Reference proteome</keyword>
<proteinExistence type="predicted"/>
<name>A0ABW6PUB1_9NOCA</name>
<dbReference type="SUPFAM" id="SSF55961">
    <property type="entry name" value="Bet v1-like"/>
    <property type="match status" value="1"/>
</dbReference>
<gene>
    <name evidence="1" type="ORF">ACFYTF_23880</name>
</gene>
<protein>
    <submittedName>
        <fullName evidence="1">SRPBCC family protein</fullName>
    </submittedName>
</protein>
<dbReference type="InterPro" id="IPR023393">
    <property type="entry name" value="START-like_dom_sf"/>
</dbReference>
<evidence type="ECO:0000313" key="2">
    <source>
        <dbReference type="Proteomes" id="UP001601444"/>
    </source>
</evidence>
<sequence>MAHPAPAALRPFAGHETAPADLIFASSLADLRGRPHEVWDLLSRPAGIARWMSDHHAWHGRVPDRVDAGDELEAQIRMFDMIQDVRLLVTECVPQRMLSMVGVGSVGIVLTYRADLAPRDTGTHLTLEIGLGGPVLRDVDVTVLGAAVTRGLDHRVQHLMAVAA</sequence>
<dbReference type="CDD" id="cd07812">
    <property type="entry name" value="SRPBCC"/>
    <property type="match status" value="1"/>
</dbReference>